<evidence type="ECO:0000313" key="2">
    <source>
        <dbReference type="WBParaSite" id="PDA_v2.g22482.t1"/>
    </source>
</evidence>
<dbReference type="WBParaSite" id="PDA_v2.g22482.t1">
    <property type="protein sequence ID" value="PDA_v2.g22482.t1"/>
    <property type="gene ID" value="PDA_v2.g22482"/>
</dbReference>
<evidence type="ECO:0000313" key="1">
    <source>
        <dbReference type="Proteomes" id="UP000887578"/>
    </source>
</evidence>
<keyword evidence="1" id="KW-1185">Reference proteome</keyword>
<accession>A0A914Q0Z9</accession>
<protein>
    <submittedName>
        <fullName evidence="2">Uncharacterized protein</fullName>
    </submittedName>
</protein>
<dbReference type="AlphaFoldDB" id="A0A914Q0Z9"/>
<sequence length="234" mass="26987">MKHFNFYCSYDFMISNTSAEYDVNVEGLILEKNVDFVKYTYEDVGGQKIVRYADGNSDRPGDFAMFTLFGYPNGSQRHYFWELELDGSIPSSGTDIEPCLKENSRNFAEVTLMKIDIRRENYDLTMEVEGNMDIFIVYSDGKVVFYLEVNTFNSYENEYVVFLNSSKENIFEVITFSSRLSKQLKLQTVATTIPPIAYNANLTSDVPFVIIDTGFYHLKTVKIQNLEVTILTDF</sequence>
<dbReference type="Proteomes" id="UP000887578">
    <property type="component" value="Unplaced"/>
</dbReference>
<proteinExistence type="predicted"/>
<name>A0A914Q0Z9_9BILA</name>
<organism evidence="1 2">
    <name type="scientific">Panagrolaimus davidi</name>
    <dbReference type="NCBI Taxonomy" id="227884"/>
    <lineage>
        <taxon>Eukaryota</taxon>
        <taxon>Metazoa</taxon>
        <taxon>Ecdysozoa</taxon>
        <taxon>Nematoda</taxon>
        <taxon>Chromadorea</taxon>
        <taxon>Rhabditida</taxon>
        <taxon>Tylenchina</taxon>
        <taxon>Panagrolaimomorpha</taxon>
        <taxon>Panagrolaimoidea</taxon>
        <taxon>Panagrolaimidae</taxon>
        <taxon>Panagrolaimus</taxon>
    </lineage>
</organism>
<reference evidence="2" key="1">
    <citation type="submission" date="2022-11" db="UniProtKB">
        <authorList>
            <consortium name="WormBaseParasite"/>
        </authorList>
    </citation>
    <scope>IDENTIFICATION</scope>
</reference>